<dbReference type="EMBL" id="JH993055">
    <property type="protein sequence ID" value="EKX37762.1"/>
    <property type="molecule type" value="Genomic_DNA"/>
</dbReference>
<feature type="non-terminal residue" evidence="5">
    <location>
        <position position="1"/>
    </location>
</feature>
<sequence length="148" mass="16594">SRIVMQLFRKLAPRAVENFRCLCSGEKGKSENGTLLHYKGTIIHRVCRGFVMQGGDVVYRFRSSLTVQSIYGGMFPDENLGSRHIDFGQVCMANTGQKDSNGCQFYITFDGAPWLDGDNVIIGKVRMIKVSRCSSTREGDVCYRFCEG</sequence>
<dbReference type="Gene3D" id="2.40.100.10">
    <property type="entry name" value="Cyclophilin-like"/>
    <property type="match status" value="1"/>
</dbReference>
<evidence type="ECO:0000256" key="2">
    <source>
        <dbReference type="ARBA" id="ARBA00023235"/>
    </source>
</evidence>
<dbReference type="PROSITE" id="PS50072">
    <property type="entry name" value="CSA_PPIASE_2"/>
    <property type="match status" value="1"/>
</dbReference>
<comment type="function">
    <text evidence="3">PPIases accelerate the folding of proteins. It catalyzes the cis-trans isomerization of proline imidic peptide bonds in oligopeptides.</text>
</comment>
<dbReference type="EnsemblProtists" id="EKX37762">
    <property type="protein sequence ID" value="EKX37762"/>
    <property type="gene ID" value="GUITHDRAFT_77753"/>
</dbReference>
<dbReference type="PANTHER" id="PTHR11071">
    <property type="entry name" value="PEPTIDYL-PROLYL CIS-TRANS ISOMERASE"/>
    <property type="match status" value="1"/>
</dbReference>
<dbReference type="GO" id="GO:0005737">
    <property type="term" value="C:cytoplasm"/>
    <property type="evidence" value="ECO:0007669"/>
    <property type="project" value="TreeGrafter"/>
</dbReference>
<keyword evidence="2 3" id="KW-0413">Isomerase</keyword>
<proteinExistence type="inferred from homology"/>
<dbReference type="OrthoDB" id="193499at2759"/>
<dbReference type="HOGENOM" id="CLU_012062_4_3_1"/>
<name>L1INY5_GUITC</name>
<dbReference type="GO" id="GO:0006457">
    <property type="term" value="P:protein folding"/>
    <property type="evidence" value="ECO:0007669"/>
    <property type="project" value="TreeGrafter"/>
</dbReference>
<dbReference type="RefSeq" id="XP_005824742.1">
    <property type="nucleotide sequence ID" value="XM_005824685.1"/>
</dbReference>
<evidence type="ECO:0000256" key="1">
    <source>
        <dbReference type="ARBA" id="ARBA00023110"/>
    </source>
</evidence>
<dbReference type="PaxDb" id="55529-EKX37762"/>
<dbReference type="InterPro" id="IPR002130">
    <property type="entry name" value="Cyclophilin-type_PPIase_dom"/>
</dbReference>
<dbReference type="GO" id="GO:0003755">
    <property type="term" value="F:peptidyl-prolyl cis-trans isomerase activity"/>
    <property type="evidence" value="ECO:0007669"/>
    <property type="project" value="UniProtKB-UniRule"/>
</dbReference>
<reference evidence="5 7" key="1">
    <citation type="journal article" date="2012" name="Nature">
        <title>Algal genomes reveal evolutionary mosaicism and the fate of nucleomorphs.</title>
        <authorList>
            <consortium name="DOE Joint Genome Institute"/>
            <person name="Curtis B.A."/>
            <person name="Tanifuji G."/>
            <person name="Burki F."/>
            <person name="Gruber A."/>
            <person name="Irimia M."/>
            <person name="Maruyama S."/>
            <person name="Arias M.C."/>
            <person name="Ball S.G."/>
            <person name="Gile G.H."/>
            <person name="Hirakawa Y."/>
            <person name="Hopkins J.F."/>
            <person name="Kuo A."/>
            <person name="Rensing S.A."/>
            <person name="Schmutz J."/>
            <person name="Symeonidi A."/>
            <person name="Elias M."/>
            <person name="Eveleigh R.J."/>
            <person name="Herman E.K."/>
            <person name="Klute M.J."/>
            <person name="Nakayama T."/>
            <person name="Obornik M."/>
            <person name="Reyes-Prieto A."/>
            <person name="Armbrust E.V."/>
            <person name="Aves S.J."/>
            <person name="Beiko R.G."/>
            <person name="Coutinho P."/>
            <person name="Dacks J.B."/>
            <person name="Durnford D.G."/>
            <person name="Fast N.M."/>
            <person name="Green B.R."/>
            <person name="Grisdale C.J."/>
            <person name="Hempel F."/>
            <person name="Henrissat B."/>
            <person name="Hoppner M.P."/>
            <person name="Ishida K."/>
            <person name="Kim E."/>
            <person name="Koreny L."/>
            <person name="Kroth P.G."/>
            <person name="Liu Y."/>
            <person name="Malik S.B."/>
            <person name="Maier U.G."/>
            <person name="McRose D."/>
            <person name="Mock T."/>
            <person name="Neilson J.A."/>
            <person name="Onodera N.T."/>
            <person name="Poole A.M."/>
            <person name="Pritham E.J."/>
            <person name="Richards T.A."/>
            <person name="Rocap G."/>
            <person name="Roy S.W."/>
            <person name="Sarai C."/>
            <person name="Schaack S."/>
            <person name="Shirato S."/>
            <person name="Slamovits C.H."/>
            <person name="Spencer D.F."/>
            <person name="Suzuki S."/>
            <person name="Worden A.Z."/>
            <person name="Zauner S."/>
            <person name="Barry K."/>
            <person name="Bell C."/>
            <person name="Bharti A.K."/>
            <person name="Crow J.A."/>
            <person name="Grimwood J."/>
            <person name="Kramer R."/>
            <person name="Lindquist E."/>
            <person name="Lucas S."/>
            <person name="Salamov A."/>
            <person name="McFadden G.I."/>
            <person name="Lane C.E."/>
            <person name="Keeling P.J."/>
            <person name="Gray M.W."/>
            <person name="Grigoriev I.V."/>
            <person name="Archibald J.M."/>
        </authorList>
    </citation>
    <scope>NUCLEOTIDE SEQUENCE</scope>
    <source>
        <strain evidence="5 7">CCMP2712</strain>
    </source>
</reference>
<organism evidence="5">
    <name type="scientific">Guillardia theta (strain CCMP2712)</name>
    <name type="common">Cryptophyte</name>
    <dbReference type="NCBI Taxonomy" id="905079"/>
    <lineage>
        <taxon>Eukaryota</taxon>
        <taxon>Cryptophyceae</taxon>
        <taxon>Pyrenomonadales</taxon>
        <taxon>Geminigeraceae</taxon>
        <taxon>Guillardia</taxon>
    </lineage>
</organism>
<dbReference type="PRINTS" id="PR00153">
    <property type="entry name" value="CSAPPISMRASE"/>
</dbReference>
<dbReference type="Proteomes" id="UP000011087">
    <property type="component" value="Unassembled WGS sequence"/>
</dbReference>
<feature type="domain" description="PPIase cyclophilin-type" evidence="4">
    <location>
        <begin position="1"/>
        <end position="125"/>
    </location>
</feature>
<dbReference type="eggNOG" id="KOG0865">
    <property type="taxonomic scope" value="Eukaryota"/>
</dbReference>
<dbReference type="KEGG" id="gtt:GUITHDRAFT_77753"/>
<protein>
    <recommendedName>
        <fullName evidence="3">Peptidyl-prolyl cis-trans isomerase</fullName>
        <shortName evidence="3">PPIase</shortName>
        <ecNumber evidence="3">5.2.1.8</ecNumber>
    </recommendedName>
</protein>
<dbReference type="AlphaFoldDB" id="L1INY5"/>
<evidence type="ECO:0000313" key="7">
    <source>
        <dbReference type="Proteomes" id="UP000011087"/>
    </source>
</evidence>
<accession>L1INY5</accession>
<evidence type="ECO:0000313" key="5">
    <source>
        <dbReference type="EMBL" id="EKX37762.1"/>
    </source>
</evidence>
<evidence type="ECO:0000259" key="4">
    <source>
        <dbReference type="PROSITE" id="PS50072"/>
    </source>
</evidence>
<dbReference type="GO" id="GO:0016018">
    <property type="term" value="F:cyclosporin A binding"/>
    <property type="evidence" value="ECO:0007669"/>
    <property type="project" value="TreeGrafter"/>
</dbReference>
<dbReference type="EC" id="5.2.1.8" evidence="3"/>
<dbReference type="InterPro" id="IPR029000">
    <property type="entry name" value="Cyclophilin-like_dom_sf"/>
</dbReference>
<gene>
    <name evidence="5" type="ORF">GUITHDRAFT_77753</name>
</gene>
<dbReference type="STRING" id="905079.L1INY5"/>
<comment type="catalytic activity">
    <reaction evidence="3">
        <text>[protein]-peptidylproline (omega=180) = [protein]-peptidylproline (omega=0)</text>
        <dbReference type="Rhea" id="RHEA:16237"/>
        <dbReference type="Rhea" id="RHEA-COMP:10747"/>
        <dbReference type="Rhea" id="RHEA-COMP:10748"/>
        <dbReference type="ChEBI" id="CHEBI:83833"/>
        <dbReference type="ChEBI" id="CHEBI:83834"/>
        <dbReference type="EC" id="5.2.1.8"/>
    </reaction>
</comment>
<evidence type="ECO:0000256" key="3">
    <source>
        <dbReference type="RuleBase" id="RU363019"/>
    </source>
</evidence>
<dbReference type="PANTHER" id="PTHR11071:SF449">
    <property type="entry name" value="PEPTIDYL-PROLYL CIS-TRANS ISOMERASE CYP21-1"/>
    <property type="match status" value="1"/>
</dbReference>
<keyword evidence="7" id="KW-1185">Reference proteome</keyword>
<comment type="similarity">
    <text evidence="3">Belongs to the cyclophilin-type PPIase family.</text>
</comment>
<dbReference type="InterPro" id="IPR024936">
    <property type="entry name" value="Cyclophilin-type_PPIase"/>
</dbReference>
<dbReference type="PIRSF" id="PIRSF001467">
    <property type="entry name" value="Peptidylpro_ismrse"/>
    <property type="match status" value="1"/>
</dbReference>
<reference evidence="7" key="2">
    <citation type="submission" date="2012-11" db="EMBL/GenBank/DDBJ databases">
        <authorList>
            <person name="Kuo A."/>
            <person name="Curtis B.A."/>
            <person name="Tanifuji G."/>
            <person name="Burki F."/>
            <person name="Gruber A."/>
            <person name="Irimia M."/>
            <person name="Maruyama S."/>
            <person name="Arias M.C."/>
            <person name="Ball S.G."/>
            <person name="Gile G.H."/>
            <person name="Hirakawa Y."/>
            <person name="Hopkins J.F."/>
            <person name="Rensing S.A."/>
            <person name="Schmutz J."/>
            <person name="Symeonidi A."/>
            <person name="Elias M."/>
            <person name="Eveleigh R.J."/>
            <person name="Herman E.K."/>
            <person name="Klute M.J."/>
            <person name="Nakayama T."/>
            <person name="Obornik M."/>
            <person name="Reyes-Prieto A."/>
            <person name="Armbrust E.V."/>
            <person name="Aves S.J."/>
            <person name="Beiko R.G."/>
            <person name="Coutinho P."/>
            <person name="Dacks J.B."/>
            <person name="Durnford D.G."/>
            <person name="Fast N.M."/>
            <person name="Green B.R."/>
            <person name="Grisdale C."/>
            <person name="Hempe F."/>
            <person name="Henrissat B."/>
            <person name="Hoppner M.P."/>
            <person name="Ishida K.-I."/>
            <person name="Kim E."/>
            <person name="Koreny L."/>
            <person name="Kroth P.G."/>
            <person name="Liu Y."/>
            <person name="Malik S.-B."/>
            <person name="Maier U.G."/>
            <person name="McRose D."/>
            <person name="Mock T."/>
            <person name="Neilson J.A."/>
            <person name="Onodera N.T."/>
            <person name="Poole A.M."/>
            <person name="Pritham E.J."/>
            <person name="Richards T.A."/>
            <person name="Rocap G."/>
            <person name="Roy S.W."/>
            <person name="Sarai C."/>
            <person name="Schaack S."/>
            <person name="Shirato S."/>
            <person name="Slamovits C.H."/>
            <person name="Spencer D.F."/>
            <person name="Suzuki S."/>
            <person name="Worden A.Z."/>
            <person name="Zauner S."/>
            <person name="Barry K."/>
            <person name="Bell C."/>
            <person name="Bharti A.K."/>
            <person name="Crow J.A."/>
            <person name="Grimwood J."/>
            <person name="Kramer R."/>
            <person name="Lindquist E."/>
            <person name="Lucas S."/>
            <person name="Salamov A."/>
            <person name="McFadden G.I."/>
            <person name="Lane C.E."/>
            <person name="Keeling P.J."/>
            <person name="Gray M.W."/>
            <person name="Grigoriev I.V."/>
            <person name="Archibald J.M."/>
        </authorList>
    </citation>
    <scope>NUCLEOTIDE SEQUENCE</scope>
    <source>
        <strain evidence="7">CCMP2712</strain>
    </source>
</reference>
<dbReference type="GeneID" id="17294512"/>
<evidence type="ECO:0000313" key="6">
    <source>
        <dbReference type="EnsemblProtists" id="EKX37762"/>
    </source>
</evidence>
<reference evidence="6" key="3">
    <citation type="submission" date="2016-03" db="UniProtKB">
        <authorList>
            <consortium name="EnsemblProtists"/>
        </authorList>
    </citation>
    <scope>IDENTIFICATION</scope>
</reference>
<keyword evidence="1 3" id="KW-0697">Rotamase</keyword>
<dbReference type="Pfam" id="PF00160">
    <property type="entry name" value="Pro_isomerase"/>
    <property type="match status" value="1"/>
</dbReference>
<dbReference type="SUPFAM" id="SSF50891">
    <property type="entry name" value="Cyclophilin-like"/>
    <property type="match status" value="1"/>
</dbReference>